<dbReference type="InterPro" id="IPR011650">
    <property type="entry name" value="Peptidase_M20_dimer"/>
</dbReference>
<dbReference type="Proteomes" id="UP000177913">
    <property type="component" value="Unassembled WGS sequence"/>
</dbReference>
<dbReference type="Gene3D" id="3.40.630.10">
    <property type="entry name" value="Zn peptidases"/>
    <property type="match status" value="1"/>
</dbReference>
<dbReference type="InterPro" id="IPR050072">
    <property type="entry name" value="Peptidase_M20A"/>
</dbReference>
<accession>A0A1F7H031</accession>
<dbReference type="GO" id="GO:0046872">
    <property type="term" value="F:metal ion binding"/>
    <property type="evidence" value="ECO:0007669"/>
    <property type="project" value="UniProtKB-KW"/>
</dbReference>
<dbReference type="AlphaFoldDB" id="A0A1F7H031"/>
<evidence type="ECO:0000256" key="1">
    <source>
        <dbReference type="ARBA" id="ARBA00001947"/>
    </source>
</evidence>
<dbReference type="GO" id="GO:0016787">
    <property type="term" value="F:hydrolase activity"/>
    <property type="evidence" value="ECO:0007669"/>
    <property type="project" value="UniProtKB-KW"/>
</dbReference>
<dbReference type="InterPro" id="IPR002933">
    <property type="entry name" value="Peptidase_M20"/>
</dbReference>
<keyword evidence="3" id="KW-0378">Hydrolase</keyword>
<organism evidence="6 7">
    <name type="scientific">Candidatus Roizmanbacteria bacterium RIFCSPHIGHO2_02_FULL_38_11</name>
    <dbReference type="NCBI Taxonomy" id="1802039"/>
    <lineage>
        <taxon>Bacteria</taxon>
        <taxon>Candidatus Roizmaniibacteriota</taxon>
    </lineage>
</organism>
<keyword evidence="2" id="KW-0479">Metal-binding</keyword>
<name>A0A1F7H031_9BACT</name>
<dbReference type="SUPFAM" id="SSF53187">
    <property type="entry name" value="Zn-dependent exopeptidases"/>
    <property type="match status" value="1"/>
</dbReference>
<dbReference type="EMBL" id="MFZO01000031">
    <property type="protein sequence ID" value="OGK24659.1"/>
    <property type="molecule type" value="Genomic_DNA"/>
</dbReference>
<reference evidence="6 7" key="1">
    <citation type="journal article" date="2016" name="Nat. Commun.">
        <title>Thousands of microbial genomes shed light on interconnected biogeochemical processes in an aquifer system.</title>
        <authorList>
            <person name="Anantharaman K."/>
            <person name="Brown C.T."/>
            <person name="Hug L.A."/>
            <person name="Sharon I."/>
            <person name="Castelle C.J."/>
            <person name="Probst A.J."/>
            <person name="Thomas B.C."/>
            <person name="Singh A."/>
            <person name="Wilkins M.J."/>
            <person name="Karaoz U."/>
            <person name="Brodie E.L."/>
            <person name="Williams K.H."/>
            <person name="Hubbard S.S."/>
            <person name="Banfield J.F."/>
        </authorList>
    </citation>
    <scope>NUCLEOTIDE SEQUENCE [LARGE SCALE GENOMIC DNA]</scope>
</reference>
<dbReference type="Pfam" id="PF01546">
    <property type="entry name" value="Peptidase_M20"/>
    <property type="match status" value="1"/>
</dbReference>
<dbReference type="PANTHER" id="PTHR43808:SF9">
    <property type="entry name" value="BLL0789 PROTEIN"/>
    <property type="match status" value="1"/>
</dbReference>
<sequence>MIKNKNSEQIKIRNWVEKNKNSVIKNLINLVDINTWTKNKHGINKAYGYLEKDLFKKIPDYSIKKYKQNNLGDLLYLIPKNALKKKPIILLSCHIDTVYEINRQKIKQTKDKLFGPGTCDMKGGLIVAIYSLLGLKELFNNQENIQLLISPDEEIGSTAYREIRKKIYQSVDYAFIFESCGDKDELVQERKSIYQLRLNTKGDGGHAGYYVNKNKSAITTMMSVLLKLDKLNNAISNSSINIGVIKGGTQANVIPEYAEAIVDVRCFGDNNMRNLLNEIKLISGSEKVNVETIIGIPAMSVDDKKLKKILSLLKNSFRKENLNLRFEKRGGGSDANQISQYGALCLDGFGPKGNFSHSSKEYVYVDSIFQKIRLMVNILSKFI</sequence>
<comment type="cofactor">
    <cofactor evidence="1">
        <name>Zn(2+)</name>
        <dbReference type="ChEBI" id="CHEBI:29105"/>
    </cofactor>
</comment>
<dbReference type="InterPro" id="IPR001261">
    <property type="entry name" value="ArgE/DapE_CS"/>
</dbReference>
<evidence type="ECO:0000256" key="2">
    <source>
        <dbReference type="ARBA" id="ARBA00022723"/>
    </source>
</evidence>
<dbReference type="Gene3D" id="3.30.70.360">
    <property type="match status" value="1"/>
</dbReference>
<protein>
    <recommendedName>
        <fullName evidence="5">Peptidase M20 dimerisation domain-containing protein</fullName>
    </recommendedName>
</protein>
<evidence type="ECO:0000256" key="3">
    <source>
        <dbReference type="ARBA" id="ARBA00022801"/>
    </source>
</evidence>
<gene>
    <name evidence="6" type="ORF">A3C25_01635</name>
</gene>
<dbReference type="Pfam" id="PF07687">
    <property type="entry name" value="M20_dimer"/>
    <property type="match status" value="1"/>
</dbReference>
<keyword evidence="4" id="KW-0862">Zinc</keyword>
<dbReference type="SUPFAM" id="SSF55031">
    <property type="entry name" value="Bacterial exopeptidase dimerisation domain"/>
    <property type="match status" value="1"/>
</dbReference>
<proteinExistence type="predicted"/>
<evidence type="ECO:0000313" key="7">
    <source>
        <dbReference type="Proteomes" id="UP000177913"/>
    </source>
</evidence>
<dbReference type="InterPro" id="IPR036264">
    <property type="entry name" value="Bact_exopeptidase_dim_dom"/>
</dbReference>
<feature type="domain" description="Peptidase M20 dimerisation" evidence="5">
    <location>
        <begin position="189"/>
        <end position="286"/>
    </location>
</feature>
<comment type="caution">
    <text evidence="6">The sequence shown here is derived from an EMBL/GenBank/DDBJ whole genome shotgun (WGS) entry which is preliminary data.</text>
</comment>
<dbReference type="PANTHER" id="PTHR43808">
    <property type="entry name" value="ACETYLORNITHINE DEACETYLASE"/>
    <property type="match status" value="1"/>
</dbReference>
<evidence type="ECO:0000259" key="5">
    <source>
        <dbReference type="Pfam" id="PF07687"/>
    </source>
</evidence>
<evidence type="ECO:0000256" key="4">
    <source>
        <dbReference type="ARBA" id="ARBA00022833"/>
    </source>
</evidence>
<dbReference type="PROSITE" id="PS00759">
    <property type="entry name" value="ARGE_DAPE_CPG2_2"/>
    <property type="match status" value="1"/>
</dbReference>
<evidence type="ECO:0000313" key="6">
    <source>
        <dbReference type="EMBL" id="OGK24659.1"/>
    </source>
</evidence>